<dbReference type="InterPro" id="IPR006311">
    <property type="entry name" value="TAT_signal"/>
</dbReference>
<dbReference type="EMBL" id="BMGP01000001">
    <property type="protein sequence ID" value="GGF13143.1"/>
    <property type="molecule type" value="Genomic_DNA"/>
</dbReference>
<evidence type="ECO:0008006" key="4">
    <source>
        <dbReference type="Google" id="ProtNLM"/>
    </source>
</evidence>
<organism evidence="2 3">
    <name type="scientific">Subtercola lobariae</name>
    <dbReference type="NCBI Taxonomy" id="1588641"/>
    <lineage>
        <taxon>Bacteria</taxon>
        <taxon>Bacillati</taxon>
        <taxon>Actinomycetota</taxon>
        <taxon>Actinomycetes</taxon>
        <taxon>Micrococcales</taxon>
        <taxon>Microbacteriaceae</taxon>
        <taxon>Subtercola</taxon>
    </lineage>
</organism>
<dbReference type="Proteomes" id="UP000598775">
    <property type="component" value="Unassembled WGS sequence"/>
</dbReference>
<keyword evidence="1" id="KW-0732">Signal</keyword>
<evidence type="ECO:0000256" key="1">
    <source>
        <dbReference type="SAM" id="SignalP"/>
    </source>
</evidence>
<evidence type="ECO:0000313" key="2">
    <source>
        <dbReference type="EMBL" id="GGF13143.1"/>
    </source>
</evidence>
<proteinExistence type="predicted"/>
<reference evidence="2 3" key="1">
    <citation type="journal article" date="2014" name="Int. J. Syst. Evol. Microbiol.">
        <title>Complete genome sequence of Corynebacterium casei LMG S-19264T (=DSM 44701T), isolated from a smear-ripened cheese.</title>
        <authorList>
            <consortium name="US DOE Joint Genome Institute (JGI-PGF)"/>
            <person name="Walter F."/>
            <person name="Albersmeier A."/>
            <person name="Kalinowski J."/>
            <person name="Ruckert C."/>
        </authorList>
    </citation>
    <scope>NUCLEOTIDE SEQUENCE [LARGE SCALE GENOMIC DNA]</scope>
    <source>
        <strain evidence="2 3">CGMCC 1.12976</strain>
    </source>
</reference>
<dbReference type="PROSITE" id="PS51318">
    <property type="entry name" value="TAT"/>
    <property type="match status" value="1"/>
</dbReference>
<feature type="signal peptide" evidence="1">
    <location>
        <begin position="1"/>
        <end position="33"/>
    </location>
</feature>
<evidence type="ECO:0000313" key="3">
    <source>
        <dbReference type="Proteomes" id="UP000598775"/>
    </source>
</evidence>
<accession>A0A917AZW1</accession>
<keyword evidence="3" id="KW-1185">Reference proteome</keyword>
<dbReference type="AlphaFoldDB" id="A0A917AZW1"/>
<sequence length="124" mass="12574">MNIKTIRGRMLQGLVALAVAGTLSMAAAQTAQAVPPPKCVLSDSGQGCSHGAGGGGGTNTGTYVNGVPADMVPYYVQVSHDSDGYEYARPDGDDPTGGDLDHFNSAKANTCSVFVGGKTIKCAH</sequence>
<protein>
    <recommendedName>
        <fullName evidence="4">Adenylate cyclase</fullName>
    </recommendedName>
</protein>
<gene>
    <name evidence="2" type="ORF">GCM10011399_03810</name>
</gene>
<dbReference type="RefSeq" id="WP_188672817.1">
    <property type="nucleotide sequence ID" value="NZ_BMGP01000001.1"/>
</dbReference>
<comment type="caution">
    <text evidence="2">The sequence shown here is derived from an EMBL/GenBank/DDBJ whole genome shotgun (WGS) entry which is preliminary data.</text>
</comment>
<feature type="chain" id="PRO_5037525339" description="Adenylate cyclase" evidence="1">
    <location>
        <begin position="34"/>
        <end position="124"/>
    </location>
</feature>
<name>A0A917AZW1_9MICO</name>